<dbReference type="RefSeq" id="WP_074983132.1">
    <property type="nucleotide sequence ID" value="NZ_PISI01000019.1"/>
</dbReference>
<dbReference type="EMBL" id="FOLS01000025">
    <property type="protein sequence ID" value="SFD42902.1"/>
    <property type="molecule type" value="Genomic_DNA"/>
</dbReference>
<reference evidence="2 3" key="1">
    <citation type="submission" date="2016-10" db="EMBL/GenBank/DDBJ databases">
        <authorList>
            <person name="Varghese N."/>
            <person name="Submissions S."/>
        </authorList>
    </citation>
    <scope>NUCLEOTIDE SEQUENCE [LARGE SCALE GENOMIC DNA]</scope>
    <source>
        <strain evidence="2 3">LMG 18378</strain>
    </source>
</reference>
<name>A0AAQ1QYH7_9PSED</name>
<gene>
    <name evidence="2" type="ORF">SAMN05216577_125106</name>
</gene>
<dbReference type="InterPro" id="IPR036165">
    <property type="entry name" value="YefM-like_sf"/>
</dbReference>
<keyword evidence="3" id="KW-1185">Reference proteome</keyword>
<dbReference type="NCBIfam" id="TIGR01552">
    <property type="entry name" value="phd_fam"/>
    <property type="match status" value="1"/>
</dbReference>
<protein>
    <submittedName>
        <fullName evidence="2">Prevent-host-death family protein</fullName>
    </submittedName>
</protein>
<dbReference type="AlphaFoldDB" id="A0AAQ1QYH7"/>
<dbReference type="SUPFAM" id="SSF143120">
    <property type="entry name" value="YefM-like"/>
    <property type="match status" value="1"/>
</dbReference>
<sequence length="95" mass="10961">MSTRRQHTAHAVSLTQLKRTLDARLREVAAQKHEKLVVVRGRTPMAVILDVESYQALLDELYDLRLENLTHDRLAGFEPGRAIRHEDLVESFSDR</sequence>
<accession>A0AAQ1QYH7</accession>
<proteinExistence type="inferred from homology"/>
<evidence type="ECO:0000256" key="1">
    <source>
        <dbReference type="ARBA" id="ARBA00009981"/>
    </source>
</evidence>
<organism evidence="2 3">
    <name type="scientific">Pseudomonas citronellolis</name>
    <dbReference type="NCBI Taxonomy" id="53408"/>
    <lineage>
        <taxon>Bacteria</taxon>
        <taxon>Pseudomonadati</taxon>
        <taxon>Pseudomonadota</taxon>
        <taxon>Gammaproteobacteria</taxon>
        <taxon>Pseudomonadales</taxon>
        <taxon>Pseudomonadaceae</taxon>
        <taxon>Pseudomonas</taxon>
    </lineage>
</organism>
<evidence type="ECO:0000313" key="2">
    <source>
        <dbReference type="EMBL" id="SFD42902.1"/>
    </source>
</evidence>
<evidence type="ECO:0000313" key="3">
    <source>
        <dbReference type="Proteomes" id="UP000183385"/>
    </source>
</evidence>
<dbReference type="Proteomes" id="UP000183385">
    <property type="component" value="Unassembled WGS sequence"/>
</dbReference>
<comment type="caution">
    <text evidence="2">The sequence shown here is derived from an EMBL/GenBank/DDBJ whole genome shotgun (WGS) entry which is preliminary data.</text>
</comment>
<comment type="similarity">
    <text evidence="1">Belongs to the phD/YefM antitoxin family.</text>
</comment>